<proteinExistence type="predicted"/>
<dbReference type="Pfam" id="PF03594">
    <property type="entry name" value="BenE"/>
    <property type="match status" value="1"/>
</dbReference>
<dbReference type="InterPro" id="IPR004711">
    <property type="entry name" value="Benzoate_Transporter"/>
</dbReference>
<feature type="transmembrane region" description="Helical" evidence="1">
    <location>
        <begin position="89"/>
        <end position="112"/>
    </location>
</feature>
<keyword evidence="1" id="KW-0812">Transmembrane</keyword>
<dbReference type="PANTHER" id="PTHR30199:SF0">
    <property type="entry name" value="INNER MEMBRANE PROTEIN YDCO"/>
    <property type="match status" value="1"/>
</dbReference>
<feature type="transmembrane region" description="Helical" evidence="1">
    <location>
        <begin position="146"/>
        <end position="164"/>
    </location>
</feature>
<evidence type="ECO:0000313" key="3">
    <source>
        <dbReference type="Proteomes" id="UP000323565"/>
    </source>
</evidence>
<feature type="transmembrane region" description="Helical" evidence="1">
    <location>
        <begin position="246"/>
        <end position="275"/>
    </location>
</feature>
<keyword evidence="1" id="KW-1133">Transmembrane helix</keyword>
<organism evidence="2 3">
    <name type="scientific">Dermacoccus abyssi</name>
    <dbReference type="NCBI Taxonomy" id="322596"/>
    <lineage>
        <taxon>Bacteria</taxon>
        <taxon>Bacillati</taxon>
        <taxon>Actinomycetota</taxon>
        <taxon>Actinomycetes</taxon>
        <taxon>Micrococcales</taxon>
        <taxon>Dermacoccaceae</taxon>
        <taxon>Dermacoccus</taxon>
    </lineage>
</organism>
<name>A0ABX5ZD01_9MICO</name>
<dbReference type="NCBIfam" id="TIGR00843">
    <property type="entry name" value="benE"/>
    <property type="match status" value="1"/>
</dbReference>
<feature type="transmembrane region" description="Helical" evidence="1">
    <location>
        <begin position="119"/>
        <end position="140"/>
    </location>
</feature>
<evidence type="ECO:0000313" key="2">
    <source>
        <dbReference type="EMBL" id="QEH94621.1"/>
    </source>
</evidence>
<accession>A0ABX5ZD01</accession>
<sequence>MGRDDLQAVTAGLVCAVVGFTSSFAVVLAGLRAVGATQAQAASGLLVLCLTMGLGCIVFSLRTRMPVTMAWSTPGAALLATTGATAGGFAGAVGAFAVCGVLLALCGAVPWLEKLVERIPAALASAMLAGILLTICAKPFVDLPGAPWQIGCVLLAWLVTTAFVRRWAVLAALAAALVVMGVDGAFARTGATTLAPHLEFVTPHLDATAMVAIALPLFLVTMTSQNLPGVAVLASFGYRLGLRGPLLYTGAAGVAGSLAGAHAINLAAISAALAAGPEAHPDRDRRWIAGVTCGVVYVALAPASAAVVAVALVAPQGLLAAVAAVALFGTFAAAAASALEPVATREAAAVTLVVAGSGVTLGGVGSAFWSVIAGLLVLGVGAVARRRATPKQ</sequence>
<protein>
    <submittedName>
        <fullName evidence="2">Benzoate/H(+) symporter BenE family transporter</fullName>
    </submittedName>
</protein>
<evidence type="ECO:0000256" key="1">
    <source>
        <dbReference type="SAM" id="Phobius"/>
    </source>
</evidence>
<dbReference type="Proteomes" id="UP000323565">
    <property type="component" value="Chromosome"/>
</dbReference>
<feature type="transmembrane region" description="Helical" evidence="1">
    <location>
        <begin position="41"/>
        <end position="61"/>
    </location>
</feature>
<feature type="transmembrane region" description="Helical" evidence="1">
    <location>
        <begin position="6"/>
        <end position="29"/>
    </location>
</feature>
<reference evidence="2 3" key="1">
    <citation type="submission" date="2019-08" db="EMBL/GenBank/DDBJ databases">
        <title>Dermacoccus abyssi strain HZAU 226, whole genome Nanopore sequencing project.</title>
        <authorList>
            <person name="Guo A."/>
            <person name="Zhang X."/>
            <person name="Ruan Y."/>
            <person name="Liu W."/>
            <person name="Chen Q."/>
            <person name="Gu L."/>
        </authorList>
    </citation>
    <scope>NUCLEOTIDE SEQUENCE [LARGE SCALE GENOMIC DNA]</scope>
    <source>
        <strain evidence="2 3">HZAU 226</strain>
    </source>
</reference>
<dbReference type="EMBL" id="CP043031">
    <property type="protein sequence ID" value="QEH94621.1"/>
    <property type="molecule type" value="Genomic_DNA"/>
</dbReference>
<keyword evidence="1" id="KW-0472">Membrane</keyword>
<keyword evidence="3" id="KW-1185">Reference proteome</keyword>
<feature type="transmembrane region" description="Helical" evidence="1">
    <location>
        <begin position="207"/>
        <end position="234"/>
    </location>
</feature>
<feature type="transmembrane region" description="Helical" evidence="1">
    <location>
        <begin position="359"/>
        <end position="384"/>
    </location>
</feature>
<dbReference type="PANTHER" id="PTHR30199">
    <property type="entry name" value="MFS FAMILY TRANSPORTER, PREDICTED SUBSTRATE BENZOATE"/>
    <property type="match status" value="1"/>
</dbReference>
<feature type="transmembrane region" description="Helical" evidence="1">
    <location>
        <begin position="287"/>
        <end position="311"/>
    </location>
</feature>
<feature type="transmembrane region" description="Helical" evidence="1">
    <location>
        <begin position="318"/>
        <end position="339"/>
    </location>
</feature>
<feature type="transmembrane region" description="Helical" evidence="1">
    <location>
        <begin position="169"/>
        <end position="187"/>
    </location>
</feature>
<gene>
    <name evidence="2" type="primary">benE</name>
    <name evidence="2" type="ORF">FV141_05840</name>
</gene>